<keyword evidence="2" id="KW-0812">Transmembrane</keyword>
<dbReference type="Proteomes" id="UP001356095">
    <property type="component" value="Unassembled WGS sequence"/>
</dbReference>
<name>A0ABU7K6D5_9ACTN</name>
<proteinExistence type="predicted"/>
<reference evidence="3 4" key="1">
    <citation type="submission" date="2023-08" db="EMBL/GenBank/DDBJ databases">
        <authorList>
            <person name="Girao M."/>
            <person name="Carvalho M.F."/>
        </authorList>
    </citation>
    <scope>NUCLEOTIDE SEQUENCE [LARGE SCALE GENOMIC DNA]</scope>
    <source>
        <strain evidence="3 4">CT-R113</strain>
    </source>
</reference>
<feature type="transmembrane region" description="Helical" evidence="2">
    <location>
        <begin position="12"/>
        <end position="32"/>
    </location>
</feature>
<dbReference type="GO" id="GO:0008168">
    <property type="term" value="F:methyltransferase activity"/>
    <property type="evidence" value="ECO:0007669"/>
    <property type="project" value="UniProtKB-KW"/>
</dbReference>
<dbReference type="SUPFAM" id="SSF53335">
    <property type="entry name" value="S-adenosyl-L-methionine-dependent methyltransferases"/>
    <property type="match status" value="1"/>
</dbReference>
<dbReference type="Gene3D" id="3.40.50.150">
    <property type="entry name" value="Vaccinia Virus protein VP39"/>
    <property type="match status" value="1"/>
</dbReference>
<evidence type="ECO:0000313" key="3">
    <source>
        <dbReference type="EMBL" id="MEE2037806.1"/>
    </source>
</evidence>
<gene>
    <name evidence="3" type="ORF">Q8791_11305</name>
</gene>
<evidence type="ECO:0000256" key="1">
    <source>
        <dbReference type="SAM" id="MobiDB-lite"/>
    </source>
</evidence>
<comment type="caution">
    <text evidence="3">The sequence shown here is derived from an EMBL/GenBank/DDBJ whole genome shotgun (WGS) entry which is preliminary data.</text>
</comment>
<protein>
    <submittedName>
        <fullName evidence="3">Class I SAM-dependent methyltransferase</fullName>
        <ecNumber evidence="3">2.1.1.-</ecNumber>
    </submittedName>
</protein>
<dbReference type="EC" id="2.1.1.-" evidence="3"/>
<dbReference type="EMBL" id="JAUZMY010000009">
    <property type="protein sequence ID" value="MEE2037806.1"/>
    <property type="molecule type" value="Genomic_DNA"/>
</dbReference>
<keyword evidence="4" id="KW-1185">Reference proteome</keyword>
<dbReference type="GO" id="GO:0032259">
    <property type="term" value="P:methylation"/>
    <property type="evidence" value="ECO:0007669"/>
    <property type="project" value="UniProtKB-KW"/>
</dbReference>
<keyword evidence="3" id="KW-0808">Transferase</keyword>
<evidence type="ECO:0000313" key="4">
    <source>
        <dbReference type="Proteomes" id="UP001356095"/>
    </source>
</evidence>
<organism evidence="3 4">
    <name type="scientific">Nocardiopsis codii</name>
    <dbReference type="NCBI Taxonomy" id="3065942"/>
    <lineage>
        <taxon>Bacteria</taxon>
        <taxon>Bacillati</taxon>
        <taxon>Actinomycetota</taxon>
        <taxon>Actinomycetes</taxon>
        <taxon>Streptosporangiales</taxon>
        <taxon>Nocardiopsidaceae</taxon>
        <taxon>Nocardiopsis</taxon>
    </lineage>
</organism>
<dbReference type="RefSeq" id="WP_330091597.1">
    <property type="nucleotide sequence ID" value="NZ_JAUZMY010000009.1"/>
</dbReference>
<dbReference type="InterPro" id="IPR029063">
    <property type="entry name" value="SAM-dependent_MTases_sf"/>
</dbReference>
<feature type="region of interest" description="Disordered" evidence="1">
    <location>
        <begin position="91"/>
        <end position="114"/>
    </location>
</feature>
<sequence length="295" mass="31140">MLGYGVIDAWTALHLTALAGAFGAVGLLAVVVRRNTAQVRALRRRFDGHAREITEIAGENRAELFARADDLTGRMARMEESVRVLVDATAAHGTPSESGGDGTDPAPWAAGTSGESEAIRELGELLGPDAYMPPLGGGGVSPDTMGLVVRAVRDRRPHLVVEVGSGASTLWLGLALRRFRTGRMVALESDLRCAGLVRAMVAAHGLSEIVEVRCPSDLEGLHGIDLLHVSRATGAEGSDPVRPDLVERCAPGALVIPWENRGAHGPVREKLRVQRPDLVFEVAAPESAVPARAAS</sequence>
<keyword evidence="2" id="KW-1133">Transmembrane helix</keyword>
<keyword evidence="3" id="KW-0489">Methyltransferase</keyword>
<keyword evidence="2" id="KW-0472">Membrane</keyword>
<evidence type="ECO:0000256" key="2">
    <source>
        <dbReference type="SAM" id="Phobius"/>
    </source>
</evidence>
<accession>A0ABU7K6D5</accession>